<dbReference type="Pfam" id="PF07811">
    <property type="entry name" value="TadE"/>
    <property type="match status" value="1"/>
</dbReference>
<dbReference type="EMBL" id="JACBZF010000001">
    <property type="protein sequence ID" value="NYH94282.1"/>
    <property type="molecule type" value="Genomic_DNA"/>
</dbReference>
<keyword evidence="4" id="KW-1185">Reference proteome</keyword>
<evidence type="ECO:0000256" key="1">
    <source>
        <dbReference type="SAM" id="Phobius"/>
    </source>
</evidence>
<organism evidence="3 4">
    <name type="scientific">Novosphingobium marinum</name>
    <dbReference type="NCBI Taxonomy" id="1514948"/>
    <lineage>
        <taxon>Bacteria</taxon>
        <taxon>Pseudomonadati</taxon>
        <taxon>Pseudomonadota</taxon>
        <taxon>Alphaproteobacteria</taxon>
        <taxon>Sphingomonadales</taxon>
        <taxon>Sphingomonadaceae</taxon>
        <taxon>Novosphingobium</taxon>
    </lineage>
</organism>
<evidence type="ECO:0000313" key="3">
    <source>
        <dbReference type="EMBL" id="NYH94282.1"/>
    </source>
</evidence>
<dbReference type="RefSeq" id="WP_179406213.1">
    <property type="nucleotide sequence ID" value="NZ_BMGF01000001.1"/>
</dbReference>
<proteinExistence type="predicted"/>
<keyword evidence="1" id="KW-0472">Membrane</keyword>
<dbReference type="AlphaFoldDB" id="A0A7Z0BUK9"/>
<name>A0A7Z0BUK9_9SPHN</name>
<gene>
    <name evidence="3" type="ORF">FHS75_000587</name>
</gene>
<accession>A0A7Z0BUK9</accession>
<reference evidence="3 4" key="1">
    <citation type="submission" date="2020-07" db="EMBL/GenBank/DDBJ databases">
        <title>Genomic Encyclopedia of Type Strains, Phase IV (KMG-IV): sequencing the most valuable type-strain genomes for metagenomic binning, comparative biology and taxonomic classification.</title>
        <authorList>
            <person name="Goeker M."/>
        </authorList>
    </citation>
    <scope>NUCLEOTIDE SEQUENCE [LARGE SCALE GENOMIC DNA]</scope>
    <source>
        <strain evidence="3 4">DSM 29043</strain>
    </source>
</reference>
<feature type="transmembrane region" description="Helical" evidence="1">
    <location>
        <begin position="20"/>
        <end position="43"/>
    </location>
</feature>
<dbReference type="InterPro" id="IPR012495">
    <property type="entry name" value="TadE-like_dom"/>
</dbReference>
<protein>
    <submittedName>
        <fullName evidence="3">Flp pilus assembly protein TadG</fullName>
    </submittedName>
</protein>
<evidence type="ECO:0000313" key="4">
    <source>
        <dbReference type="Proteomes" id="UP000522081"/>
    </source>
</evidence>
<comment type="caution">
    <text evidence="3">The sequence shown here is derived from an EMBL/GenBank/DDBJ whole genome shotgun (WGS) entry which is preliminary data.</text>
</comment>
<keyword evidence="1" id="KW-1133">Transmembrane helix</keyword>
<feature type="domain" description="TadE-like" evidence="2">
    <location>
        <begin position="16"/>
        <end position="58"/>
    </location>
</feature>
<evidence type="ECO:0000259" key="2">
    <source>
        <dbReference type="Pfam" id="PF07811"/>
    </source>
</evidence>
<sequence>MRVPSLLRRLARDEGGSTAVEFGLLGTFMIALLLGVLQIGIAMQNYNALRGISADVSRHAVVQYQNDNELTNTEIETWARARATNPPYALPATGMTVTVTTAANQRVTGALELNLFIRTKVTSLLELIGIDDFHISYSRPIFVVNS</sequence>
<dbReference type="Proteomes" id="UP000522081">
    <property type="component" value="Unassembled WGS sequence"/>
</dbReference>
<keyword evidence="1" id="KW-0812">Transmembrane</keyword>